<evidence type="ECO:0000256" key="7">
    <source>
        <dbReference type="ARBA" id="ARBA00023014"/>
    </source>
</evidence>
<dbReference type="GO" id="GO:0051536">
    <property type="term" value="F:iron-sulfur cluster binding"/>
    <property type="evidence" value="ECO:0007669"/>
    <property type="project" value="UniProtKB-KW"/>
</dbReference>
<evidence type="ECO:0000259" key="9">
    <source>
        <dbReference type="Pfam" id="PF00266"/>
    </source>
</evidence>
<dbReference type="GO" id="GO:0046872">
    <property type="term" value="F:metal ion binding"/>
    <property type="evidence" value="ECO:0007669"/>
    <property type="project" value="UniProtKB-KW"/>
</dbReference>
<evidence type="ECO:0000256" key="5">
    <source>
        <dbReference type="ARBA" id="ARBA00022898"/>
    </source>
</evidence>
<feature type="domain" description="Aminotransferase class V" evidence="9">
    <location>
        <begin position="13"/>
        <end position="177"/>
    </location>
</feature>
<dbReference type="Gene3D" id="1.10.260.50">
    <property type="match status" value="1"/>
</dbReference>
<keyword evidence="7" id="KW-0411">Iron-sulfur</keyword>
<dbReference type="InterPro" id="IPR016454">
    <property type="entry name" value="Cysteine_dSase"/>
</dbReference>
<feature type="domain" description="Aminotransferase class V" evidence="9">
    <location>
        <begin position="203"/>
        <end position="284"/>
    </location>
</feature>
<dbReference type="GO" id="GO:0031071">
    <property type="term" value="F:cysteine desulfurase activity"/>
    <property type="evidence" value="ECO:0007669"/>
    <property type="project" value="UniProtKB-EC"/>
</dbReference>
<dbReference type="Gene3D" id="3.90.1150.10">
    <property type="entry name" value="Aspartate Aminotransferase, domain 1"/>
    <property type="match status" value="1"/>
</dbReference>
<comment type="caution">
    <text evidence="10">The sequence shown here is derived from an EMBL/GenBank/DDBJ whole genome shotgun (WGS) entry which is preliminary data.</text>
</comment>
<dbReference type="InterPro" id="IPR015421">
    <property type="entry name" value="PyrdxlP-dep_Trfase_major"/>
</dbReference>
<dbReference type="Proteomes" id="UP000177564">
    <property type="component" value="Unassembled WGS sequence"/>
</dbReference>
<dbReference type="Pfam" id="PF00266">
    <property type="entry name" value="Aminotran_5"/>
    <property type="match status" value="2"/>
</dbReference>
<gene>
    <name evidence="10" type="ORF">A3D68_01335</name>
</gene>
<evidence type="ECO:0000256" key="3">
    <source>
        <dbReference type="ARBA" id="ARBA00022679"/>
    </source>
</evidence>
<dbReference type="PANTHER" id="PTHR11601">
    <property type="entry name" value="CYSTEINE DESULFURYLASE FAMILY MEMBER"/>
    <property type="match status" value="1"/>
</dbReference>
<evidence type="ECO:0000256" key="2">
    <source>
        <dbReference type="ARBA" id="ARBA00006490"/>
    </source>
</evidence>
<evidence type="ECO:0000313" key="11">
    <source>
        <dbReference type="Proteomes" id="UP000177564"/>
    </source>
</evidence>
<reference evidence="10 11" key="1">
    <citation type="journal article" date="2016" name="Nat. Commun.">
        <title>Thousands of microbial genomes shed light on interconnected biogeochemical processes in an aquifer system.</title>
        <authorList>
            <person name="Anantharaman K."/>
            <person name="Brown C.T."/>
            <person name="Hug L.A."/>
            <person name="Sharon I."/>
            <person name="Castelle C.J."/>
            <person name="Probst A.J."/>
            <person name="Thomas B.C."/>
            <person name="Singh A."/>
            <person name="Wilkins M.J."/>
            <person name="Karaoz U."/>
            <person name="Brodie E.L."/>
            <person name="Williams K.H."/>
            <person name="Hubbard S.S."/>
            <person name="Banfield J.F."/>
        </authorList>
    </citation>
    <scope>NUCLEOTIDE SEQUENCE [LARGE SCALE GENOMIC DNA]</scope>
</reference>
<comment type="cofactor">
    <cofactor evidence="1">
        <name>pyridoxal 5'-phosphate</name>
        <dbReference type="ChEBI" id="CHEBI:597326"/>
    </cofactor>
</comment>
<evidence type="ECO:0000256" key="6">
    <source>
        <dbReference type="ARBA" id="ARBA00023004"/>
    </source>
</evidence>
<keyword evidence="4" id="KW-0479">Metal-binding</keyword>
<name>A0A1F4XN02_9BACT</name>
<dbReference type="InterPro" id="IPR000192">
    <property type="entry name" value="Aminotrans_V_dom"/>
</dbReference>
<dbReference type="AlphaFoldDB" id="A0A1F4XN02"/>
<keyword evidence="3" id="KW-0808">Transferase</keyword>
<evidence type="ECO:0000256" key="8">
    <source>
        <dbReference type="ARBA" id="ARBA00050776"/>
    </source>
</evidence>
<sequence>MKWHILWPGKRVYADAAAAMPLSRTAQKELARLLRLFGNPSALHKEAVAAKKELEAARAKVARAIGAHADEIVFVGSGTEANNLALQGVLRPLILERGEVGAVTSAIEHSSVIEPLRALEREGLYVTKLTVDANGLLDPTQLREAVGEDTALVSVQMVNSEMGAVQDIRAIAKELRHMRKSRDREQGEPLLRSSKGSPCLPLYLHTDASQAPLWMSINVEKLGVDLMTLDAQKVGGPKGIGVLYVRRGTLAEPIIWGGGQEGGLRSGTENVAAAGAFAAALVEAAEGCKARSARIATVRDFLWSEIHKRIPDAILNGPACGSNPAGRRKGGRTWPSGPERTLFPVCRIANNINFTIPGLSGEMAVIALDARGISASTRSACDTEAGHPSHVLEALGVSPEFALSSLRLTLLPTATRTDARHIARALESIVALYRHVL</sequence>
<comment type="similarity">
    <text evidence="2">Belongs to the class-V pyridoxal-phosphate-dependent aminotransferase family. NifS/IscS subfamily.</text>
</comment>
<dbReference type="SUPFAM" id="SSF53383">
    <property type="entry name" value="PLP-dependent transferases"/>
    <property type="match status" value="1"/>
</dbReference>
<evidence type="ECO:0000256" key="1">
    <source>
        <dbReference type="ARBA" id="ARBA00001933"/>
    </source>
</evidence>
<dbReference type="PANTHER" id="PTHR11601:SF34">
    <property type="entry name" value="CYSTEINE DESULFURASE"/>
    <property type="match status" value="1"/>
</dbReference>
<dbReference type="PIRSF" id="PIRSF005572">
    <property type="entry name" value="NifS"/>
    <property type="match status" value="1"/>
</dbReference>
<keyword evidence="5" id="KW-0663">Pyridoxal phosphate</keyword>
<dbReference type="InterPro" id="IPR015422">
    <property type="entry name" value="PyrdxlP-dep_Trfase_small"/>
</dbReference>
<evidence type="ECO:0000313" key="10">
    <source>
        <dbReference type="EMBL" id="OGC83017.1"/>
    </source>
</evidence>
<dbReference type="InterPro" id="IPR015424">
    <property type="entry name" value="PyrdxlP-dep_Trfase"/>
</dbReference>
<dbReference type="EMBL" id="MEWU01000031">
    <property type="protein sequence ID" value="OGC83017.1"/>
    <property type="molecule type" value="Genomic_DNA"/>
</dbReference>
<evidence type="ECO:0000256" key="4">
    <source>
        <dbReference type="ARBA" id="ARBA00022723"/>
    </source>
</evidence>
<dbReference type="STRING" id="1797240.A3D68_01335"/>
<accession>A0A1F4XN02</accession>
<dbReference type="Gene3D" id="3.40.640.10">
    <property type="entry name" value="Type I PLP-dependent aspartate aminotransferase-like (Major domain)"/>
    <property type="match status" value="1"/>
</dbReference>
<keyword evidence="6" id="KW-0408">Iron</keyword>
<organism evidence="10 11">
    <name type="scientific">Candidatus Adlerbacteria bacterium RIFCSPHIGHO2_02_FULL_52_17</name>
    <dbReference type="NCBI Taxonomy" id="1797240"/>
    <lineage>
        <taxon>Bacteria</taxon>
        <taxon>Candidatus Adleribacteriota</taxon>
    </lineage>
</organism>
<proteinExistence type="inferred from homology"/>
<comment type="catalytic activity">
    <reaction evidence="8">
        <text>(sulfur carrier)-H + L-cysteine = (sulfur carrier)-SH + L-alanine</text>
        <dbReference type="Rhea" id="RHEA:43892"/>
        <dbReference type="Rhea" id="RHEA-COMP:14737"/>
        <dbReference type="Rhea" id="RHEA-COMP:14739"/>
        <dbReference type="ChEBI" id="CHEBI:29917"/>
        <dbReference type="ChEBI" id="CHEBI:35235"/>
        <dbReference type="ChEBI" id="CHEBI:57972"/>
        <dbReference type="ChEBI" id="CHEBI:64428"/>
        <dbReference type="EC" id="2.8.1.7"/>
    </reaction>
</comment>
<protein>
    <recommendedName>
        <fullName evidence="9">Aminotransferase class V domain-containing protein</fullName>
    </recommendedName>
</protein>